<dbReference type="RefSeq" id="WP_093420210.1">
    <property type="nucleotide sequence ID" value="NZ_FOXA01000005.1"/>
</dbReference>
<evidence type="ECO:0000313" key="2">
    <source>
        <dbReference type="EMBL" id="SFP32451.1"/>
    </source>
</evidence>
<keyword evidence="3" id="KW-1185">Reference proteome</keyword>
<name>A0A1I5PFY3_9RHOB</name>
<proteinExistence type="predicted"/>
<gene>
    <name evidence="2" type="ORF">SAMN04488047_10567</name>
</gene>
<sequence>MTTSRRATACLALAALAACAGPEVNVPGAPTVRHTQSTERYGEEGRWHLFFFQPQQARSLSDRLALARAAANADPDCRWIRTPRDEIEARTAAQGAQWSDLVLAAPLACRDT</sequence>
<evidence type="ECO:0000313" key="3">
    <source>
        <dbReference type="Proteomes" id="UP000199356"/>
    </source>
</evidence>
<dbReference type="PROSITE" id="PS51257">
    <property type="entry name" value="PROKAR_LIPOPROTEIN"/>
    <property type="match status" value="1"/>
</dbReference>
<dbReference type="STRING" id="441119.SAMN04488047_10567"/>
<evidence type="ECO:0000256" key="1">
    <source>
        <dbReference type="SAM" id="SignalP"/>
    </source>
</evidence>
<feature type="chain" id="PRO_5011521864" description="Lipoprotein" evidence="1">
    <location>
        <begin position="21"/>
        <end position="112"/>
    </location>
</feature>
<accession>A0A1I5PFY3</accession>
<evidence type="ECO:0008006" key="4">
    <source>
        <dbReference type="Google" id="ProtNLM"/>
    </source>
</evidence>
<dbReference type="AlphaFoldDB" id="A0A1I5PFY3"/>
<dbReference type="EMBL" id="FOXA01000005">
    <property type="protein sequence ID" value="SFP32451.1"/>
    <property type="molecule type" value="Genomic_DNA"/>
</dbReference>
<dbReference type="Proteomes" id="UP000199356">
    <property type="component" value="Unassembled WGS sequence"/>
</dbReference>
<protein>
    <recommendedName>
        <fullName evidence="4">Lipoprotein</fullName>
    </recommendedName>
</protein>
<organism evidence="2 3">
    <name type="scientific">Tranquillimonas alkanivorans</name>
    <dbReference type="NCBI Taxonomy" id="441119"/>
    <lineage>
        <taxon>Bacteria</taxon>
        <taxon>Pseudomonadati</taxon>
        <taxon>Pseudomonadota</taxon>
        <taxon>Alphaproteobacteria</taxon>
        <taxon>Rhodobacterales</taxon>
        <taxon>Roseobacteraceae</taxon>
        <taxon>Tranquillimonas</taxon>
    </lineage>
</organism>
<reference evidence="2 3" key="1">
    <citation type="submission" date="2016-10" db="EMBL/GenBank/DDBJ databases">
        <authorList>
            <person name="de Groot N.N."/>
        </authorList>
    </citation>
    <scope>NUCLEOTIDE SEQUENCE [LARGE SCALE GENOMIC DNA]</scope>
    <source>
        <strain evidence="2 3">DSM 19547</strain>
    </source>
</reference>
<dbReference type="OrthoDB" id="7870381at2"/>
<keyword evidence="1" id="KW-0732">Signal</keyword>
<feature type="signal peptide" evidence="1">
    <location>
        <begin position="1"/>
        <end position="20"/>
    </location>
</feature>